<keyword evidence="1" id="KW-1133">Transmembrane helix</keyword>
<dbReference type="Proteomes" id="UP000253970">
    <property type="component" value="Unassembled WGS sequence"/>
</dbReference>
<protein>
    <submittedName>
        <fullName evidence="3">ATPase</fullName>
    </submittedName>
</protein>
<evidence type="ECO:0000313" key="3">
    <source>
        <dbReference type="EMBL" id="RDB72744.1"/>
    </source>
</evidence>
<gene>
    <name evidence="3" type="ORF">C1875_01705</name>
</gene>
<feature type="transmembrane region" description="Helical" evidence="1">
    <location>
        <begin position="186"/>
        <end position="207"/>
    </location>
</feature>
<dbReference type="AlphaFoldDB" id="A0A369MKQ0"/>
<feature type="transmembrane region" description="Helical" evidence="1">
    <location>
        <begin position="372"/>
        <end position="390"/>
    </location>
</feature>
<organism evidence="3 4">
    <name type="scientific">Eggerthella lenta</name>
    <name type="common">Eubacterium lentum</name>
    <dbReference type="NCBI Taxonomy" id="84112"/>
    <lineage>
        <taxon>Bacteria</taxon>
        <taxon>Bacillati</taxon>
        <taxon>Actinomycetota</taxon>
        <taxon>Coriobacteriia</taxon>
        <taxon>Eggerthellales</taxon>
        <taxon>Eggerthellaceae</taxon>
        <taxon>Eggerthella</taxon>
    </lineage>
</organism>
<feature type="transmembrane region" description="Helical" evidence="1">
    <location>
        <begin position="316"/>
        <end position="334"/>
    </location>
</feature>
<proteinExistence type="predicted"/>
<evidence type="ECO:0000256" key="1">
    <source>
        <dbReference type="SAM" id="Phobius"/>
    </source>
</evidence>
<dbReference type="InterPro" id="IPR003594">
    <property type="entry name" value="HATPase_dom"/>
</dbReference>
<reference evidence="3 4" key="1">
    <citation type="journal article" date="2018" name="Elife">
        <title>Discovery and characterization of a prevalent human gut bacterial enzyme sufficient for the inactivation of a family of plant toxins.</title>
        <authorList>
            <person name="Koppel N."/>
            <person name="Bisanz J.E."/>
            <person name="Pandelia M.E."/>
            <person name="Turnbaugh P.J."/>
            <person name="Balskus E.P."/>
        </authorList>
    </citation>
    <scope>NUCLEOTIDE SEQUENCE [LARGE SCALE GENOMIC DNA]</scope>
    <source>
        <strain evidence="3 4">W1 BHI 6</strain>
    </source>
</reference>
<comment type="caution">
    <text evidence="3">The sequence shown here is derived from an EMBL/GenBank/DDBJ whole genome shotgun (WGS) entry which is preliminary data.</text>
</comment>
<dbReference type="InterPro" id="IPR032834">
    <property type="entry name" value="NatK-like_C"/>
</dbReference>
<dbReference type="InterPro" id="IPR036890">
    <property type="entry name" value="HATPase_C_sf"/>
</dbReference>
<keyword evidence="1" id="KW-0812">Transmembrane</keyword>
<evidence type="ECO:0000313" key="4">
    <source>
        <dbReference type="Proteomes" id="UP000253970"/>
    </source>
</evidence>
<feature type="transmembrane region" description="Helical" evidence="1">
    <location>
        <begin position="219"/>
        <end position="238"/>
    </location>
</feature>
<dbReference type="EMBL" id="PPTU01000002">
    <property type="protein sequence ID" value="RDB72744.1"/>
    <property type="molecule type" value="Genomic_DNA"/>
</dbReference>
<evidence type="ECO:0000259" key="2">
    <source>
        <dbReference type="SMART" id="SM00387"/>
    </source>
</evidence>
<accession>A0A369MKQ0</accession>
<dbReference type="Pfam" id="PF14501">
    <property type="entry name" value="HATPase_c_5"/>
    <property type="match status" value="1"/>
</dbReference>
<name>A0A369MKQ0_EGGLN</name>
<dbReference type="SMART" id="SM00387">
    <property type="entry name" value="HATPase_c"/>
    <property type="match status" value="1"/>
</dbReference>
<dbReference type="PROSITE" id="PS51257">
    <property type="entry name" value="PROKAR_LIPOPROTEIN"/>
    <property type="match status" value="1"/>
</dbReference>
<feature type="transmembrane region" description="Helical" evidence="1">
    <location>
        <begin position="286"/>
        <end position="304"/>
    </location>
</feature>
<sequence length="614" mass="65818">MPHRPAHRFAVHAAVAFLLAGCVFAIAYHYDNKYLFGPPYGSDGVIELSDDDLDRPVPLVDGWMLSVDGAPRTETFIGQYSNFSYAPGGTSAFGSAVYELTLSYVGAQRERALVLLVPEVYGDFALYVNGVVAAAGGDGAQVGIVADRDTRLRLEVRNDEHYYSGLVYPPVLGTAQQMANVSFANALSACVLVLGPLAAALFAFAVRRKRDGDALARDFGVLCAAFAVAGAHGLVWHLGAAGAWWYAVEDAAWTCVLVSAVSVAARAAGSTWTRDARPLVRRTARALWALPVVTLAWALSIPALPGGIEAYGLYQTAVRVGCWALFAVCAAVGLRDRTDEARFVLCGCAVLGAALVANLLDNNAYEPMYGLWQSEYAGLLLVGVFAWMLVERVRRLRLATEQVRDLEVQVRAAEAGLRHLRSGEEATRAARHDLRHHAAALSRLIDAGEQERCRAYLVELSGQQEAEAPLRYADNLVANAVMAAYLAPAQAAGIEVRCEARVPAELPLRDTELSVLLSNLLSNAVEACERVRAEGAGRPFVSLSMRAQDGRLAVRCENAAVPGASFSRTSKADASRHGFGLPAMRQIVERHGGALYADVEGGVAVVRIVIRLDG</sequence>
<feature type="domain" description="Histidine kinase/HSP90-like ATPase" evidence="2">
    <location>
        <begin position="508"/>
        <end position="614"/>
    </location>
</feature>
<dbReference type="Gene3D" id="3.30.565.10">
    <property type="entry name" value="Histidine kinase-like ATPase, C-terminal domain"/>
    <property type="match status" value="1"/>
</dbReference>
<feature type="transmembrane region" description="Helical" evidence="1">
    <location>
        <begin position="341"/>
        <end position="360"/>
    </location>
</feature>
<dbReference type="SUPFAM" id="SSF55874">
    <property type="entry name" value="ATPase domain of HSP90 chaperone/DNA topoisomerase II/histidine kinase"/>
    <property type="match status" value="1"/>
</dbReference>
<feature type="transmembrane region" description="Helical" evidence="1">
    <location>
        <begin position="244"/>
        <end position="265"/>
    </location>
</feature>
<dbReference type="RefSeq" id="WP_114532588.1">
    <property type="nucleotide sequence ID" value="NZ_JAQDVM010000003.1"/>
</dbReference>
<keyword evidence="1" id="KW-0472">Membrane</keyword>